<dbReference type="InterPro" id="IPR000582">
    <property type="entry name" value="Acyl-CoA-binding_protein"/>
</dbReference>
<dbReference type="GO" id="GO:0006886">
    <property type="term" value="P:intracellular protein transport"/>
    <property type="evidence" value="ECO:0007669"/>
    <property type="project" value="InterPro"/>
</dbReference>
<name>W4GF74_APHAT</name>
<dbReference type="InterPro" id="IPR011044">
    <property type="entry name" value="Quino_amine_DH_bsu"/>
</dbReference>
<dbReference type="PANTHER" id="PTHR22746:SF10">
    <property type="entry name" value="GUANINE NUCLEOTIDE EXCHANGE FACTOR SUBUNIT RIC1"/>
    <property type="match status" value="1"/>
</dbReference>
<evidence type="ECO:0000259" key="3">
    <source>
        <dbReference type="Pfam" id="PF00887"/>
    </source>
</evidence>
<dbReference type="EMBL" id="KI913132">
    <property type="protein sequence ID" value="ETV77593.1"/>
    <property type="molecule type" value="Genomic_DNA"/>
</dbReference>
<dbReference type="InterPro" id="IPR014352">
    <property type="entry name" value="FERM/acyl-CoA-bd_prot_sf"/>
</dbReference>
<dbReference type="GO" id="GO:0005829">
    <property type="term" value="C:cytosol"/>
    <property type="evidence" value="ECO:0007669"/>
    <property type="project" value="TreeGrafter"/>
</dbReference>
<dbReference type="GO" id="GO:0000062">
    <property type="term" value="F:fatty-acyl-CoA binding"/>
    <property type="evidence" value="ECO:0007669"/>
    <property type="project" value="InterPro"/>
</dbReference>
<dbReference type="InterPro" id="IPR040096">
    <property type="entry name" value="Ric1"/>
</dbReference>
<dbReference type="Gene3D" id="1.20.80.10">
    <property type="match status" value="1"/>
</dbReference>
<dbReference type="RefSeq" id="XP_009832703.1">
    <property type="nucleotide sequence ID" value="XM_009834401.1"/>
</dbReference>
<dbReference type="STRING" id="112090.W4GF74"/>
<protein>
    <recommendedName>
        <fullName evidence="6">ACB domain-containing protein</fullName>
    </recommendedName>
</protein>
<dbReference type="SUPFAM" id="SSF50156">
    <property type="entry name" value="PDZ domain-like"/>
    <property type="match status" value="1"/>
</dbReference>
<evidence type="ECO:0000256" key="1">
    <source>
        <dbReference type="ARBA" id="ARBA00004370"/>
    </source>
</evidence>
<organism evidence="5">
    <name type="scientific">Aphanomyces astaci</name>
    <name type="common">Crayfish plague agent</name>
    <dbReference type="NCBI Taxonomy" id="112090"/>
    <lineage>
        <taxon>Eukaryota</taxon>
        <taxon>Sar</taxon>
        <taxon>Stramenopiles</taxon>
        <taxon>Oomycota</taxon>
        <taxon>Saprolegniomycetes</taxon>
        <taxon>Saprolegniales</taxon>
        <taxon>Verrucalvaceae</taxon>
        <taxon>Aphanomyces</taxon>
    </lineage>
</organism>
<dbReference type="VEuPathDB" id="FungiDB:H257_08509"/>
<dbReference type="InterPro" id="IPR015943">
    <property type="entry name" value="WD40/YVTN_repeat-like_dom_sf"/>
</dbReference>
<dbReference type="Gene3D" id="2.30.42.10">
    <property type="match status" value="1"/>
</dbReference>
<proteinExistence type="predicted"/>
<dbReference type="OrthoDB" id="67540at2759"/>
<dbReference type="Pfam" id="PF07064">
    <property type="entry name" value="RIC1"/>
    <property type="match status" value="1"/>
</dbReference>
<dbReference type="Pfam" id="PF00887">
    <property type="entry name" value="ACBP"/>
    <property type="match status" value="1"/>
</dbReference>
<dbReference type="SUPFAM" id="SSF47027">
    <property type="entry name" value="Acyl-CoA binding protein"/>
    <property type="match status" value="1"/>
</dbReference>
<dbReference type="GO" id="GO:0000139">
    <property type="term" value="C:Golgi membrane"/>
    <property type="evidence" value="ECO:0007669"/>
    <property type="project" value="TreeGrafter"/>
</dbReference>
<dbReference type="PANTHER" id="PTHR22746">
    <property type="entry name" value="RAB6A-GEF COMPLEX PARTNER PROTEIN 1"/>
    <property type="match status" value="1"/>
</dbReference>
<dbReference type="InterPro" id="IPR011047">
    <property type="entry name" value="Quinoprotein_ADH-like_sf"/>
</dbReference>
<sequence length="1339" mass="146908">MWVARGLPRVVKRENDEDVVGFSALGHWKVDVTSTYIQLRCMHHKDAPPYRPHRLSRQTGSTPLACAFLPHADTSRIVVLTSTTLEMYSYALDLTDGVRLHAHESIAFAGKDGDTEVGRCLAVNEDHIFVGTSTARIMVFRWAFMGHGGVVVSPLLVENSSNSPYTTTSDAASIQCTSIACNLSFQLSSHVVVAVTLSNGKCVLVTLASPAESSGALHFQSVERVPPPPASALFSAVAMDAGAGLLAVGATDSTVRVFRLHHPKKAAPRRSASSMVDLPGLLQSEGNMHVQLLSLGSWGYSSDELGHVSSLAFTEDGRAVAIGYAHRGFSVFSTDGCKLMSSLPQQLGDVSHNEIAAYGVERVSWTYATTSLVIIPNRFCAPAKPVEVASSRDPPLCHMVDVQLVKDADGLCLSLAGEPNQTGAWVRPEAPFVPRQSTGGPGPAQLCTKLHGGELLLSIDGVSVWQSPFDAIVHQLQAIPAGSTVALAFLKVSSKQVFPLAVAAIESFRESDKLLVWTADHSIYEYSLRMQALYGDCPVASAPSSLVDSDAHAKFNGWTALRECSKDVAMHRYIKLYLSLFPTIHPQQALENLVQPDASSVESNEVVTSTAVVLLLDFARSVLPLDRSALHLVESDAVVMVATQSCNDPCGVLSSATVPVPSAYAQANRPLQHVAVNAADSRLIVAGTRGFVLFNKRTSKWLLFGSELEEQSFAVVAMAWWRDDAIVALVRTTTASQLFLDVFPRNRLDLDSRKAHIAISDNVYAVTVDDNAVYCLSTSKLWVYRITSSGTVESSTDAFQLSLQLCRTEPLPLCNAIQGHARCLRAIPRLTRRSGHSVESSSWFGGAVWSSLFSDSTNQWTLPRFLVLDQVNDAYLWDPETKIQTLVANDITQISHVSPPEWPLVCSHVVGLYGRHGYRVWWPFLDGIAFAPPVDHDIVLQFLQANDPLRAKYIATSHANALTWDAYVGLLAEYGVHVQHGSESAVTPSSTLSSMLVDPLLRFNPEVQILGILPDFGVLVGAFQENYTGVLDLSCRVQPFVHTTVCNLLLHHQTDLAAAILKAMPRQCALTTLTLELVLVAILDKCFESKWSVAVLEMALTLLQKTDQDMETYCEIVANVARKVEPNRLPLLFPLAGDPTQLLQLCRQRNEVRTAANFLLCLDESPVATESSKHMIRPRTNSYAQFQSRSALAFELLVDCCEKDQLPLALQVVRVARAWEPDHYRSHTKDNQQYDRFIDEQVGKYAFQMLVQHRFDKVVWLLTQVEATLPTLHGQELGITDKNIPIIQTRLLALLSQAQMRKLHAGVVAARYEQWAALIKNLLEQSPAKFNRQQPTTTQ</sequence>
<accession>W4GF74</accession>
<comment type="subcellular location">
    <subcellularLocation>
        <location evidence="1">Membrane</location>
    </subcellularLocation>
</comment>
<evidence type="ECO:0000313" key="5">
    <source>
        <dbReference type="EMBL" id="ETV77593.1"/>
    </source>
</evidence>
<dbReference type="GeneID" id="20810505"/>
<gene>
    <name evidence="5" type="ORF">H257_08509</name>
</gene>
<dbReference type="InterPro" id="IPR035984">
    <property type="entry name" value="Acyl-CoA-binding_sf"/>
</dbReference>
<feature type="domain" description="RIC1 C-terminal alpha solenoid region" evidence="4">
    <location>
        <begin position="1068"/>
        <end position="1222"/>
    </location>
</feature>
<evidence type="ECO:0000259" key="4">
    <source>
        <dbReference type="Pfam" id="PF07064"/>
    </source>
</evidence>
<dbReference type="SUPFAM" id="SSF50998">
    <property type="entry name" value="Quinoprotein alcohol dehydrogenase-like"/>
    <property type="match status" value="1"/>
</dbReference>
<evidence type="ECO:0008006" key="6">
    <source>
        <dbReference type="Google" id="ProtNLM"/>
    </source>
</evidence>
<dbReference type="GO" id="GO:0034066">
    <property type="term" value="C:Ric1-Rgp1 guanyl-nucleotide exchange factor complex"/>
    <property type="evidence" value="ECO:0007669"/>
    <property type="project" value="InterPro"/>
</dbReference>
<dbReference type="InterPro" id="IPR036034">
    <property type="entry name" value="PDZ_sf"/>
</dbReference>
<dbReference type="SUPFAM" id="SSF50969">
    <property type="entry name" value="YVTN repeat-like/Quinoprotein amine dehydrogenase"/>
    <property type="match status" value="1"/>
</dbReference>
<dbReference type="InterPro" id="IPR009771">
    <property type="entry name" value="RIC1_C"/>
</dbReference>
<feature type="domain" description="ACB" evidence="3">
    <location>
        <begin position="497"/>
        <end position="576"/>
    </location>
</feature>
<keyword evidence="2" id="KW-0472">Membrane</keyword>
<evidence type="ECO:0000256" key="2">
    <source>
        <dbReference type="ARBA" id="ARBA00023136"/>
    </source>
</evidence>
<dbReference type="GO" id="GO:0042147">
    <property type="term" value="P:retrograde transport, endosome to Golgi"/>
    <property type="evidence" value="ECO:0007669"/>
    <property type="project" value="TreeGrafter"/>
</dbReference>
<dbReference type="Gene3D" id="2.130.10.10">
    <property type="entry name" value="YVTN repeat-like/Quinoprotein amine dehydrogenase"/>
    <property type="match status" value="1"/>
</dbReference>
<reference evidence="5" key="1">
    <citation type="submission" date="2013-12" db="EMBL/GenBank/DDBJ databases">
        <title>The Genome Sequence of Aphanomyces astaci APO3.</title>
        <authorList>
            <consortium name="The Broad Institute Genomics Platform"/>
            <person name="Russ C."/>
            <person name="Tyler B."/>
            <person name="van West P."/>
            <person name="Dieguez-Uribeondo J."/>
            <person name="Young S.K."/>
            <person name="Zeng Q."/>
            <person name="Gargeya S."/>
            <person name="Fitzgerald M."/>
            <person name="Abouelleil A."/>
            <person name="Alvarado L."/>
            <person name="Chapman S.B."/>
            <person name="Gainer-Dewar J."/>
            <person name="Goldberg J."/>
            <person name="Griggs A."/>
            <person name="Gujja S."/>
            <person name="Hansen M."/>
            <person name="Howarth C."/>
            <person name="Imamovic A."/>
            <person name="Ireland A."/>
            <person name="Larimer J."/>
            <person name="McCowan C."/>
            <person name="Murphy C."/>
            <person name="Pearson M."/>
            <person name="Poon T.W."/>
            <person name="Priest M."/>
            <person name="Roberts A."/>
            <person name="Saif S."/>
            <person name="Shea T."/>
            <person name="Sykes S."/>
            <person name="Wortman J."/>
            <person name="Nusbaum C."/>
            <person name="Birren B."/>
        </authorList>
    </citation>
    <scope>NUCLEOTIDE SEQUENCE [LARGE SCALE GENOMIC DNA]</scope>
    <source>
        <strain evidence="5">APO3</strain>
    </source>
</reference>